<name>A0A261F9S2_9BIFI</name>
<dbReference type="SUPFAM" id="SSF53271">
    <property type="entry name" value="PRTase-like"/>
    <property type="match status" value="1"/>
</dbReference>
<dbReference type="GO" id="GO:0016740">
    <property type="term" value="F:transferase activity"/>
    <property type="evidence" value="ECO:0007669"/>
    <property type="project" value="UniProtKB-KW"/>
</dbReference>
<organism evidence="2 3">
    <name type="scientific">Aeriscardovia aeriphila</name>
    <dbReference type="NCBI Taxonomy" id="218139"/>
    <lineage>
        <taxon>Bacteria</taxon>
        <taxon>Bacillati</taxon>
        <taxon>Actinomycetota</taxon>
        <taxon>Actinomycetes</taxon>
        <taxon>Bifidobacteriales</taxon>
        <taxon>Bifidobacteriaceae</taxon>
        <taxon>Aeriscardovia</taxon>
    </lineage>
</organism>
<evidence type="ECO:0000256" key="1">
    <source>
        <dbReference type="ARBA" id="ARBA00008007"/>
    </source>
</evidence>
<keyword evidence="2" id="KW-0808">Transferase</keyword>
<evidence type="ECO:0000313" key="3">
    <source>
        <dbReference type="Proteomes" id="UP000228976"/>
    </source>
</evidence>
<dbReference type="InterPro" id="IPR029057">
    <property type="entry name" value="PRTase-like"/>
</dbReference>
<dbReference type="AlphaFoldDB" id="A0A261F9S2"/>
<comment type="similarity">
    <text evidence="1">Belongs to the ComF/GntX family.</text>
</comment>
<sequence length="256" mass="28152">MTYSLLREIDYLLAPRGCAGCLQPDCVLCHTCQQQLDRWVERDFPSSLICLGALFSCARYQGPVRHAILTWKDHGDREVTQYFASALARLILRTLRVTGVSPDNPLVLIPAPSSRSSLRERGWYPMRELCTQLAALLSSYGFHVHVCCALHQKRGSHKSVTGSVRQRQSKSRTYQINRRQLQFLFDAQALCSPSLSLSSSSSPSSGSSSQSLSRSPFVMVIDDICTTGSTVVGCIRSLRQAGVPVHAAFTLASVSG</sequence>
<dbReference type="EMBL" id="MWWU01000002">
    <property type="protein sequence ID" value="OZG55909.1"/>
    <property type="molecule type" value="Genomic_DNA"/>
</dbReference>
<dbReference type="PANTHER" id="PTHR47505:SF1">
    <property type="entry name" value="DNA UTILIZATION PROTEIN YHGH"/>
    <property type="match status" value="1"/>
</dbReference>
<evidence type="ECO:0000313" key="2">
    <source>
        <dbReference type="EMBL" id="OZG55909.1"/>
    </source>
</evidence>
<protein>
    <submittedName>
        <fullName evidence="2">Phosphoribosyl transferase</fullName>
    </submittedName>
</protein>
<accession>A0A261F9S2</accession>
<gene>
    <name evidence="2" type="ORF">AEAE_0397</name>
</gene>
<dbReference type="InterPro" id="IPR051910">
    <property type="entry name" value="ComF/GntX_DNA_util-trans"/>
</dbReference>
<dbReference type="InterPro" id="IPR000836">
    <property type="entry name" value="PRTase_dom"/>
</dbReference>
<keyword evidence="3" id="KW-1185">Reference proteome</keyword>
<dbReference type="PANTHER" id="PTHR47505">
    <property type="entry name" value="DNA UTILIZATION PROTEIN YHGH"/>
    <property type="match status" value="1"/>
</dbReference>
<dbReference type="CDD" id="cd06223">
    <property type="entry name" value="PRTases_typeI"/>
    <property type="match status" value="1"/>
</dbReference>
<dbReference type="Proteomes" id="UP000228976">
    <property type="component" value="Unassembled WGS sequence"/>
</dbReference>
<comment type="caution">
    <text evidence="2">The sequence shown here is derived from an EMBL/GenBank/DDBJ whole genome shotgun (WGS) entry which is preliminary data.</text>
</comment>
<reference evidence="2 3" key="1">
    <citation type="journal article" date="2017" name="BMC Genomics">
        <title>Comparative genomic and phylogenomic analyses of the Bifidobacteriaceae family.</title>
        <authorList>
            <person name="Lugli G.A."/>
            <person name="Milani C."/>
            <person name="Turroni F."/>
            <person name="Duranti S."/>
            <person name="Mancabelli L."/>
            <person name="Mangifesta M."/>
            <person name="Ferrario C."/>
            <person name="Modesto M."/>
            <person name="Mattarelli P."/>
            <person name="Jiri K."/>
            <person name="van Sinderen D."/>
            <person name="Ventura M."/>
        </authorList>
    </citation>
    <scope>NUCLEOTIDE SEQUENCE [LARGE SCALE GENOMIC DNA]</scope>
    <source>
        <strain evidence="2 3">LMG 21773</strain>
    </source>
</reference>
<dbReference type="Gene3D" id="3.40.50.2020">
    <property type="match status" value="1"/>
</dbReference>
<proteinExistence type="inferred from homology"/>